<dbReference type="PANTHER" id="PTHR48083:SF5">
    <property type="entry name" value="NRGC PROTEIN"/>
    <property type="match status" value="1"/>
</dbReference>
<proteinExistence type="inferred from homology"/>
<dbReference type="InterPro" id="IPR050741">
    <property type="entry name" value="Acyl-CoA_dehydrogenase"/>
</dbReference>
<dbReference type="SUPFAM" id="SSF47203">
    <property type="entry name" value="Acyl-CoA dehydrogenase C-terminal domain-like"/>
    <property type="match status" value="1"/>
</dbReference>
<dbReference type="PIRSF" id="PIRSF016578">
    <property type="entry name" value="HsaA"/>
    <property type="match status" value="1"/>
</dbReference>
<dbReference type="SUPFAM" id="SSF56645">
    <property type="entry name" value="Acyl-CoA dehydrogenase NM domain-like"/>
    <property type="match status" value="1"/>
</dbReference>
<dbReference type="InterPro" id="IPR036250">
    <property type="entry name" value="AcylCo_DH-like_C"/>
</dbReference>
<evidence type="ECO:0000259" key="4">
    <source>
        <dbReference type="Pfam" id="PF08028"/>
    </source>
</evidence>
<dbReference type="PANTHER" id="PTHR48083">
    <property type="entry name" value="MEDIUM-CHAIN SPECIFIC ACYL-COA DEHYDROGENASE, MITOCHONDRIAL-RELATED"/>
    <property type="match status" value="1"/>
</dbReference>
<dbReference type="GO" id="GO:0003995">
    <property type="term" value="F:acyl-CoA dehydrogenase activity"/>
    <property type="evidence" value="ECO:0007669"/>
    <property type="project" value="TreeGrafter"/>
</dbReference>
<dbReference type="InterPro" id="IPR046373">
    <property type="entry name" value="Acyl-CoA_Oxase/DH_mid-dom_sf"/>
</dbReference>
<keyword evidence="6" id="KW-1185">Reference proteome</keyword>
<dbReference type="InterPro" id="IPR009100">
    <property type="entry name" value="AcylCoA_DH/oxidase_NM_dom_sf"/>
</dbReference>
<evidence type="ECO:0000256" key="1">
    <source>
        <dbReference type="ARBA" id="ARBA00023002"/>
    </source>
</evidence>
<organism evidence="5 6">
    <name type="scientific">Streptomyces gardneri</name>
    <dbReference type="NCBI Taxonomy" id="66892"/>
    <lineage>
        <taxon>Bacteria</taxon>
        <taxon>Bacillati</taxon>
        <taxon>Actinomycetota</taxon>
        <taxon>Actinomycetes</taxon>
        <taxon>Kitasatosporales</taxon>
        <taxon>Streptomycetaceae</taxon>
        <taxon>Streptomyces</taxon>
    </lineage>
</organism>
<dbReference type="Gene3D" id="1.10.540.10">
    <property type="entry name" value="Acyl-CoA dehydrogenase/oxidase, N-terminal domain"/>
    <property type="match status" value="1"/>
</dbReference>
<comment type="caution">
    <text evidence="5">The sequence shown here is derived from an EMBL/GenBank/DDBJ whole genome shotgun (WGS) entry which is preliminary data.</text>
</comment>
<feature type="domain" description="Acyl-CoA dehydrogenase/oxidase N-terminal" evidence="3">
    <location>
        <begin position="39"/>
        <end position="99"/>
    </location>
</feature>
<accession>A0A4Y3RH18</accession>
<comment type="similarity">
    <text evidence="2">Belongs to the HpaH/HsaA monooxygenase family.</text>
</comment>
<evidence type="ECO:0000259" key="3">
    <source>
        <dbReference type="Pfam" id="PF02771"/>
    </source>
</evidence>
<dbReference type="Gene3D" id="2.40.110.10">
    <property type="entry name" value="Butyryl-CoA Dehydrogenase, subunit A, domain 2"/>
    <property type="match status" value="1"/>
</dbReference>
<dbReference type="Pfam" id="PF08028">
    <property type="entry name" value="Acyl-CoA_dh_2"/>
    <property type="match status" value="1"/>
</dbReference>
<dbReference type="OrthoDB" id="3404950at2"/>
<dbReference type="GO" id="GO:0033539">
    <property type="term" value="P:fatty acid beta-oxidation using acyl-CoA dehydrogenase"/>
    <property type="evidence" value="ECO:0007669"/>
    <property type="project" value="TreeGrafter"/>
</dbReference>
<reference evidence="5 6" key="1">
    <citation type="submission" date="2019-06" db="EMBL/GenBank/DDBJ databases">
        <title>Whole genome shotgun sequence of Streptomyces gardneri NBRC 12865.</title>
        <authorList>
            <person name="Hosoyama A."/>
            <person name="Uohara A."/>
            <person name="Ohji S."/>
            <person name="Ichikawa N."/>
        </authorList>
    </citation>
    <scope>NUCLEOTIDE SEQUENCE [LARGE SCALE GENOMIC DNA]</scope>
    <source>
        <strain evidence="5 6">NBRC 12865</strain>
    </source>
</reference>
<evidence type="ECO:0000313" key="5">
    <source>
        <dbReference type="EMBL" id="GEB55110.1"/>
    </source>
</evidence>
<dbReference type="InterPro" id="IPR013786">
    <property type="entry name" value="AcylCoA_DH/ox_N"/>
</dbReference>
<name>A0A4Y3RH18_9ACTN</name>
<keyword evidence="1" id="KW-0560">Oxidoreductase</keyword>
<dbReference type="Proteomes" id="UP000315226">
    <property type="component" value="Unassembled WGS sequence"/>
</dbReference>
<evidence type="ECO:0000256" key="2">
    <source>
        <dbReference type="ARBA" id="ARBA00049661"/>
    </source>
</evidence>
<dbReference type="EMBL" id="BJMN01000005">
    <property type="protein sequence ID" value="GEB55110.1"/>
    <property type="molecule type" value="Genomic_DNA"/>
</dbReference>
<feature type="domain" description="Acyl-CoA dehydrogenase C-terminal" evidence="4">
    <location>
        <begin position="251"/>
        <end position="377"/>
    </location>
</feature>
<dbReference type="InterPro" id="IPR037069">
    <property type="entry name" value="AcylCoA_DH/ox_N_sf"/>
</dbReference>
<protein>
    <submittedName>
        <fullName evidence="5">Hydroxylase</fullName>
    </submittedName>
</protein>
<dbReference type="AlphaFoldDB" id="A0A4Y3RH18"/>
<dbReference type="RefSeq" id="WP_141293181.1">
    <property type="nucleotide sequence ID" value="NZ_BJMN01000005.1"/>
</dbReference>
<dbReference type="Pfam" id="PF02771">
    <property type="entry name" value="Acyl-CoA_dh_N"/>
    <property type="match status" value="1"/>
</dbReference>
<evidence type="ECO:0000313" key="6">
    <source>
        <dbReference type="Proteomes" id="UP000315226"/>
    </source>
</evidence>
<gene>
    <name evidence="5" type="ORF">SGA01_07150</name>
</gene>
<dbReference type="InterPro" id="IPR013107">
    <property type="entry name" value="Acyl-CoA_DH_C"/>
</dbReference>
<dbReference type="Gene3D" id="1.20.140.10">
    <property type="entry name" value="Butyryl-CoA Dehydrogenase, subunit A, domain 3"/>
    <property type="match status" value="1"/>
</dbReference>
<dbReference type="GO" id="GO:0050660">
    <property type="term" value="F:flavin adenine dinucleotide binding"/>
    <property type="evidence" value="ECO:0007669"/>
    <property type="project" value="InterPro"/>
</dbReference>
<sequence length="403" mass="43820">MVTSQEVAARRPDPTRPTTPEELLRRAEDLVPVLRGLSDDIERARRLPDAVVEKLRDAGVFRMGVPTELGGPGLDSVQQTEVVETLARGDASAAWCAMIGMDTPLYAQFLPESVAREELSDPDAITAGLILPLGRAERVPGGYRVTGRWGFGSGITHADWVVAGCFVHQDGQPEPGPDGSPRHWRIMLARRDEFEVLDTWHTTGLAGSGSNDYQATDLFVPEEHSFSLGAPRVEGPHSTAEAILRNMPGVPLGVARAALDHVRELAAGRVDRAAATPWADTYRVQMTIAEAEMELGAARHAVYGSLRRQAEILEKGGEIGRDDRVDTVLARVNAFRVARTIVTRLYDLVATTAVYRPSPLDRWLRDLTTMRQHVIAQDQVLQSAGAHLLGGTPSNPFSLGIVA</sequence>
<dbReference type="GO" id="GO:0005737">
    <property type="term" value="C:cytoplasm"/>
    <property type="evidence" value="ECO:0007669"/>
    <property type="project" value="TreeGrafter"/>
</dbReference>